<dbReference type="InterPro" id="IPR023753">
    <property type="entry name" value="FAD/NAD-binding_dom"/>
</dbReference>
<dbReference type="RefSeq" id="WP_109774147.1">
    <property type="nucleotide sequence ID" value="NZ_QGDQ01000010.1"/>
</dbReference>
<keyword evidence="5" id="KW-0288">FMN</keyword>
<comment type="cofactor">
    <cofactor evidence="1">
        <name>FMN</name>
        <dbReference type="ChEBI" id="CHEBI:58210"/>
    </cofactor>
</comment>
<evidence type="ECO:0000259" key="11">
    <source>
        <dbReference type="Pfam" id="PF07992"/>
    </source>
</evidence>
<comment type="cofactor">
    <cofactor evidence="2">
        <name>[4Fe-4S] cluster</name>
        <dbReference type="ChEBI" id="CHEBI:49883"/>
    </cofactor>
</comment>
<reference evidence="12 13" key="1">
    <citation type="submission" date="2018-03" db="EMBL/GenBank/DDBJ databases">
        <title>Genomic Encyclopedia of Archaeal and Bacterial Type Strains, Phase II (KMG-II): from individual species to whole genera.</title>
        <authorList>
            <person name="Goeker M."/>
        </authorList>
    </citation>
    <scope>NUCLEOTIDE SEQUENCE [LARGE SCALE GENOMIC DNA]</scope>
    <source>
        <strain evidence="12 13">DSM 44889</strain>
    </source>
</reference>
<dbReference type="PANTHER" id="PTHR42917">
    <property type="entry name" value="2,4-DIENOYL-COA REDUCTASE"/>
    <property type="match status" value="1"/>
</dbReference>
<keyword evidence="8" id="KW-0408">Iron</keyword>
<evidence type="ECO:0000313" key="12">
    <source>
        <dbReference type="EMBL" id="PWJ53875.1"/>
    </source>
</evidence>
<dbReference type="GO" id="GO:0010181">
    <property type="term" value="F:FMN binding"/>
    <property type="evidence" value="ECO:0007669"/>
    <property type="project" value="InterPro"/>
</dbReference>
<dbReference type="SUPFAM" id="SSF51971">
    <property type="entry name" value="Nucleotide-binding domain"/>
    <property type="match status" value="1"/>
</dbReference>
<name>A0A316A833_9ACTN</name>
<keyword evidence="4" id="KW-0285">Flavoprotein</keyword>
<keyword evidence="6" id="KW-0479">Metal-binding</keyword>
<evidence type="ECO:0000256" key="3">
    <source>
        <dbReference type="ARBA" id="ARBA00011048"/>
    </source>
</evidence>
<protein>
    <submittedName>
        <fullName evidence="12">2,4-dienoyl-CoA reductase-like NADH-dependent reductase (Old Yellow Enzyme family)</fullName>
    </submittedName>
</protein>
<evidence type="ECO:0000256" key="7">
    <source>
        <dbReference type="ARBA" id="ARBA00023002"/>
    </source>
</evidence>
<dbReference type="PANTHER" id="PTHR42917:SF2">
    <property type="entry name" value="2,4-DIENOYL-COA REDUCTASE [(2E)-ENOYL-COA-PRODUCING]"/>
    <property type="match status" value="1"/>
</dbReference>
<dbReference type="Proteomes" id="UP000245469">
    <property type="component" value="Unassembled WGS sequence"/>
</dbReference>
<evidence type="ECO:0000256" key="8">
    <source>
        <dbReference type="ARBA" id="ARBA00023004"/>
    </source>
</evidence>
<dbReference type="InterPro" id="IPR013785">
    <property type="entry name" value="Aldolase_TIM"/>
</dbReference>
<comment type="caution">
    <text evidence="12">The sequence shown here is derived from an EMBL/GenBank/DDBJ whole genome shotgun (WGS) entry which is preliminary data.</text>
</comment>
<keyword evidence="13" id="KW-1185">Reference proteome</keyword>
<evidence type="ECO:0000256" key="6">
    <source>
        <dbReference type="ARBA" id="ARBA00022723"/>
    </source>
</evidence>
<gene>
    <name evidence="12" type="ORF">BXY45_110118</name>
</gene>
<evidence type="ECO:0000256" key="1">
    <source>
        <dbReference type="ARBA" id="ARBA00001917"/>
    </source>
</evidence>
<evidence type="ECO:0000256" key="9">
    <source>
        <dbReference type="ARBA" id="ARBA00023014"/>
    </source>
</evidence>
<dbReference type="GO" id="GO:0051536">
    <property type="term" value="F:iron-sulfur cluster binding"/>
    <property type="evidence" value="ECO:0007669"/>
    <property type="project" value="UniProtKB-KW"/>
</dbReference>
<dbReference type="PRINTS" id="PR00419">
    <property type="entry name" value="ADXRDTASE"/>
</dbReference>
<organism evidence="12 13">
    <name type="scientific">Quadrisphaera granulorum</name>
    <dbReference type="NCBI Taxonomy" id="317664"/>
    <lineage>
        <taxon>Bacteria</taxon>
        <taxon>Bacillati</taxon>
        <taxon>Actinomycetota</taxon>
        <taxon>Actinomycetes</taxon>
        <taxon>Kineosporiales</taxon>
        <taxon>Kineosporiaceae</taxon>
        <taxon>Quadrisphaera</taxon>
    </lineage>
</organism>
<dbReference type="InterPro" id="IPR001155">
    <property type="entry name" value="OxRdtase_FMN_N"/>
</dbReference>
<dbReference type="Gene3D" id="3.40.50.720">
    <property type="entry name" value="NAD(P)-binding Rossmann-like Domain"/>
    <property type="match status" value="1"/>
</dbReference>
<dbReference type="Pfam" id="PF00724">
    <property type="entry name" value="Oxidored_FMN"/>
    <property type="match status" value="1"/>
</dbReference>
<dbReference type="AlphaFoldDB" id="A0A316A833"/>
<dbReference type="Pfam" id="PF07992">
    <property type="entry name" value="Pyr_redox_2"/>
    <property type="match status" value="1"/>
</dbReference>
<feature type="domain" description="NADH:flavin oxidoreductase/NADH oxidase N-terminal" evidence="10">
    <location>
        <begin position="9"/>
        <end position="334"/>
    </location>
</feature>
<evidence type="ECO:0000313" key="13">
    <source>
        <dbReference type="Proteomes" id="UP000245469"/>
    </source>
</evidence>
<dbReference type="EMBL" id="QGDQ01000010">
    <property type="protein sequence ID" value="PWJ53875.1"/>
    <property type="molecule type" value="Genomic_DNA"/>
</dbReference>
<dbReference type="Gene3D" id="3.20.20.70">
    <property type="entry name" value="Aldolase class I"/>
    <property type="match status" value="1"/>
</dbReference>
<dbReference type="InterPro" id="IPR051793">
    <property type="entry name" value="NADH:flavin_oxidoreductase"/>
</dbReference>
<dbReference type="GO" id="GO:0046872">
    <property type="term" value="F:metal ion binding"/>
    <property type="evidence" value="ECO:0007669"/>
    <property type="project" value="UniProtKB-KW"/>
</dbReference>
<keyword evidence="9" id="KW-0411">Iron-sulfur</keyword>
<sequence>MDQQWRIDEPVQVGPVTLPRRVFLPAHQPGLAEGGKPGERYIAYHRQRARAGAAMQITGATPVVASSQWSQICLWNVDESIVPGYQALASAVRAEGGRMLAQLAHPGPTEYSGPDVIGPSHDVSEPTRQVVVPATVAQLALVVEQYAEAADRCRRGELDGVEISMAHGMLLASFISPLTNHRDDEFGGDAERRLELPRRVLAAVREAIGPDLVLGLRLGVDDMVDGGLRPAEAALVARALEPQVDYISVMVGNNNRLEARVQHWPPTPAPPGTFRATARVIREAVTKPVAAVGRVLSLDLANDMVVAGDADLVGMVRAQIADGELISKSRAGRSQDVRPCVGANVCVNGLLADKPLGCMVNADARTSSELGSAPRLDGARAVVVGAGPAGLESARRLAERGAAVVLFEEHHGIGGQLAQWAQAPSRQEFFRYVEWQQRQLAALGVDLRTGARATAADVVALSPDLVVLATGSRQVRTAPATDDGSVSLLTPAEAFEGPIPTTTATAGSVVVYDEMGELDAALIAEYLHTQGLDVTLVTSRIHVGEGEGINTLFTMLRALGDRGIRLVERQRLVALRGGRAVFEGVFGGAGLELTADAVVGWSGGAPVLDLREELGAAGVPVVVIGDALRPRRVTDATVDAKQSTDAWQPARTGAFTAQV</sequence>
<evidence type="ECO:0000256" key="2">
    <source>
        <dbReference type="ARBA" id="ARBA00001966"/>
    </source>
</evidence>
<dbReference type="Gene3D" id="3.50.50.60">
    <property type="entry name" value="FAD/NAD(P)-binding domain"/>
    <property type="match status" value="1"/>
</dbReference>
<dbReference type="SUPFAM" id="SSF51905">
    <property type="entry name" value="FAD/NAD(P)-binding domain"/>
    <property type="match status" value="1"/>
</dbReference>
<feature type="domain" description="FAD/NAD(P)-binding" evidence="11">
    <location>
        <begin position="381"/>
        <end position="615"/>
    </location>
</feature>
<evidence type="ECO:0000259" key="10">
    <source>
        <dbReference type="Pfam" id="PF00724"/>
    </source>
</evidence>
<evidence type="ECO:0000256" key="4">
    <source>
        <dbReference type="ARBA" id="ARBA00022630"/>
    </source>
</evidence>
<dbReference type="SUPFAM" id="SSF51395">
    <property type="entry name" value="FMN-linked oxidoreductases"/>
    <property type="match status" value="1"/>
</dbReference>
<accession>A0A316A833</accession>
<proteinExistence type="inferred from homology"/>
<dbReference type="GO" id="GO:0016491">
    <property type="term" value="F:oxidoreductase activity"/>
    <property type="evidence" value="ECO:0007669"/>
    <property type="project" value="UniProtKB-KW"/>
</dbReference>
<comment type="similarity">
    <text evidence="3">In the N-terminal section; belongs to the NADH:flavin oxidoreductase/NADH oxidase family.</text>
</comment>
<evidence type="ECO:0000256" key="5">
    <source>
        <dbReference type="ARBA" id="ARBA00022643"/>
    </source>
</evidence>
<dbReference type="InterPro" id="IPR036188">
    <property type="entry name" value="FAD/NAD-bd_sf"/>
</dbReference>
<keyword evidence="7" id="KW-0560">Oxidoreductase</keyword>
<dbReference type="OrthoDB" id="3169239at2"/>